<reference evidence="8 9" key="1">
    <citation type="submission" date="2024-09" db="EMBL/GenBank/DDBJ databases">
        <authorList>
            <person name="Sun Q."/>
            <person name="Mori K."/>
        </authorList>
    </citation>
    <scope>NUCLEOTIDE SEQUENCE [LARGE SCALE GENOMIC DNA]</scope>
    <source>
        <strain evidence="8 9">CGMCC 1.15906</strain>
    </source>
</reference>
<dbReference type="RefSeq" id="WP_380043842.1">
    <property type="nucleotide sequence ID" value="NZ_JBHLTC010000002.1"/>
</dbReference>
<evidence type="ECO:0000256" key="2">
    <source>
        <dbReference type="ARBA" id="ARBA00023015"/>
    </source>
</evidence>
<evidence type="ECO:0000313" key="8">
    <source>
        <dbReference type="EMBL" id="MFC0623152.1"/>
    </source>
</evidence>
<dbReference type="Gene3D" id="3.40.50.300">
    <property type="entry name" value="P-loop containing nucleotide triphosphate hydrolases"/>
    <property type="match status" value="1"/>
</dbReference>
<keyword evidence="5" id="KW-0802">TPR repeat</keyword>
<comment type="caution">
    <text evidence="8">The sequence shown here is derived from an EMBL/GenBank/DDBJ whole genome shotgun (WGS) entry which is preliminary data.</text>
</comment>
<dbReference type="PANTHER" id="PTHR35807:SF1">
    <property type="entry name" value="TRANSCRIPTIONAL REGULATOR REDD"/>
    <property type="match status" value="1"/>
</dbReference>
<dbReference type="PROSITE" id="PS50005">
    <property type="entry name" value="TPR"/>
    <property type="match status" value="2"/>
</dbReference>
<proteinExistence type="inferred from homology"/>
<organism evidence="8 9">
    <name type="scientific">Kribbella deserti</name>
    <dbReference type="NCBI Taxonomy" id="1926257"/>
    <lineage>
        <taxon>Bacteria</taxon>
        <taxon>Bacillati</taxon>
        <taxon>Actinomycetota</taxon>
        <taxon>Actinomycetes</taxon>
        <taxon>Propionibacteriales</taxon>
        <taxon>Kribbellaceae</taxon>
        <taxon>Kribbella</taxon>
    </lineage>
</organism>
<dbReference type="InterPro" id="IPR027417">
    <property type="entry name" value="P-loop_NTPase"/>
</dbReference>
<dbReference type="Pfam" id="PF13424">
    <property type="entry name" value="TPR_12"/>
    <property type="match status" value="2"/>
</dbReference>
<dbReference type="SUPFAM" id="SSF46894">
    <property type="entry name" value="C-terminal effector domain of the bipartite response regulators"/>
    <property type="match status" value="1"/>
</dbReference>
<dbReference type="InterPro" id="IPR041664">
    <property type="entry name" value="AAA_16"/>
</dbReference>
<keyword evidence="3" id="KW-0238">DNA-binding</keyword>
<feature type="domain" description="OmpR/PhoB-type" evidence="6">
    <location>
        <begin position="3"/>
        <end position="75"/>
    </location>
</feature>
<dbReference type="SMART" id="SM00862">
    <property type="entry name" value="Trans_reg_C"/>
    <property type="match status" value="1"/>
</dbReference>
<dbReference type="InterPro" id="IPR036388">
    <property type="entry name" value="WH-like_DNA-bd_sf"/>
</dbReference>
<evidence type="ECO:0000256" key="1">
    <source>
        <dbReference type="ARBA" id="ARBA00005820"/>
    </source>
</evidence>
<keyword evidence="2" id="KW-0805">Transcription regulation</keyword>
<gene>
    <name evidence="8" type="ORF">ACFFGN_03710</name>
</gene>
<dbReference type="SMART" id="SM01043">
    <property type="entry name" value="BTAD"/>
    <property type="match status" value="1"/>
</dbReference>
<dbReference type="InterPro" id="IPR051677">
    <property type="entry name" value="AfsR-DnrI-RedD_regulator"/>
</dbReference>
<feature type="repeat" description="TPR" evidence="5">
    <location>
        <begin position="810"/>
        <end position="843"/>
    </location>
</feature>
<keyword evidence="9" id="KW-1185">Reference proteome</keyword>
<dbReference type="InterPro" id="IPR001867">
    <property type="entry name" value="OmpR/PhoB-type_DNA-bd"/>
</dbReference>
<protein>
    <submittedName>
        <fullName evidence="8">BTAD domain-containing putative transcriptional regulator</fullName>
    </submittedName>
</protein>
<dbReference type="InterPro" id="IPR019734">
    <property type="entry name" value="TPR_rpt"/>
</dbReference>
<feature type="domain" description="Bacterial transcriptional activator" evidence="7">
    <location>
        <begin position="82"/>
        <end position="223"/>
    </location>
</feature>
<dbReference type="CDD" id="cd15831">
    <property type="entry name" value="BTAD"/>
    <property type="match status" value="1"/>
</dbReference>
<accession>A0ABV6QHP4</accession>
<dbReference type="SUPFAM" id="SSF52540">
    <property type="entry name" value="P-loop containing nucleoside triphosphate hydrolases"/>
    <property type="match status" value="1"/>
</dbReference>
<evidence type="ECO:0000256" key="5">
    <source>
        <dbReference type="PROSITE-ProRule" id="PRU00339"/>
    </source>
</evidence>
<evidence type="ECO:0000256" key="4">
    <source>
        <dbReference type="ARBA" id="ARBA00023163"/>
    </source>
</evidence>
<dbReference type="EMBL" id="JBHLTC010000002">
    <property type="protein sequence ID" value="MFC0623152.1"/>
    <property type="molecule type" value="Genomic_DNA"/>
</dbReference>
<dbReference type="Gene3D" id="1.25.40.10">
    <property type="entry name" value="Tetratricopeptide repeat domain"/>
    <property type="match status" value="2"/>
</dbReference>
<dbReference type="Proteomes" id="UP001589890">
    <property type="component" value="Unassembled WGS sequence"/>
</dbReference>
<dbReference type="Pfam" id="PF13191">
    <property type="entry name" value="AAA_16"/>
    <property type="match status" value="1"/>
</dbReference>
<dbReference type="InterPro" id="IPR016032">
    <property type="entry name" value="Sig_transdc_resp-reg_C-effctor"/>
</dbReference>
<name>A0ABV6QHP4_9ACTN</name>
<sequence>MRDEPLRIDGMVARSLVGLLALQPGRFVAADVLIERIWADRSPANHRATLYSAIARLRRLLGPTMIIRSGNTYSLQVDGSDVDAVAMVEELDEADRAADPVRERELLGQALAWWQEPFSGEFIEVLQETEQPRLVERYLRGLERRVDLDLAAGRQQELCEELRTIAASHPLRESLRMRLMMALSAAGRRAEALEEYEHLRVRLVEDLGVDPAPELQALHLRLLGQEAPVQEIQPTTPHQLPADVQRFTGRTELLEELRAVLDSQREVASQPGVVVLHGEAGVGKTSLAVHGAHRLKDRFPAGQIFLDLHGFGPAEPLEPGAALDAMLRSLGVPAERIPPGVESRSALFRTTLASRRLLIVLDDARNADQVRPLLPGSSAFVLITSRHRLSSLAIRDDVHQIGVEPMPSGEARQLLRRMLRARIVADSLVDELIELCSRLPLALAIAAEQLNRYPEVDAAELLEPLRNVADRIDALSGGDSATTDLRAVMSWSYQALDPATAFMFRMIGQAPTEVLPLQAAAALAGVTVPVARRSLRVLADLHLVEEVSPTRVRMHSVLRAYAVDRSDEDDAAVRRTAADRLAVWYLRSAEAARATVPVGTLLDPVPDTEATLEPMSFASTLEARSWFDQERRALITLVLDTAGRGEHELAARLAFTLWEDLERVSAVEDAKLVQRIAVDSARAAGNPVLLALALNQLGATLGFAGDIAGAARELQEALDLFVAAGNQYGQRLVRGNLILALRLLGRHEESVEQSRLALSVDTRMEPADEATLRNNLALTYLAMERYDDAAEMGNRALKLHEQCGDDRGAAYAHDTLGEIYRKLGNLDSAIHHLAEAVALNKQIENQHGLETSLTHLGEVQLDKGQVDEARETLRAALRACDDPRTGTAGSLTQRDQILSLLARLRR</sequence>
<dbReference type="SMART" id="SM00028">
    <property type="entry name" value="TPR"/>
    <property type="match status" value="5"/>
</dbReference>
<dbReference type="Pfam" id="PF03704">
    <property type="entry name" value="BTAD"/>
    <property type="match status" value="1"/>
</dbReference>
<dbReference type="InterPro" id="IPR011990">
    <property type="entry name" value="TPR-like_helical_dom_sf"/>
</dbReference>
<keyword evidence="4" id="KW-0804">Transcription</keyword>
<comment type="similarity">
    <text evidence="1">Belongs to the AfsR/DnrI/RedD regulatory family.</text>
</comment>
<dbReference type="SUPFAM" id="SSF48452">
    <property type="entry name" value="TPR-like"/>
    <property type="match status" value="2"/>
</dbReference>
<dbReference type="InterPro" id="IPR005158">
    <property type="entry name" value="BTAD"/>
</dbReference>
<evidence type="ECO:0000313" key="9">
    <source>
        <dbReference type="Proteomes" id="UP001589890"/>
    </source>
</evidence>
<evidence type="ECO:0000259" key="7">
    <source>
        <dbReference type="SMART" id="SM01043"/>
    </source>
</evidence>
<dbReference type="PRINTS" id="PR00364">
    <property type="entry name" value="DISEASERSIST"/>
</dbReference>
<evidence type="ECO:0000259" key="6">
    <source>
        <dbReference type="SMART" id="SM00862"/>
    </source>
</evidence>
<dbReference type="PANTHER" id="PTHR35807">
    <property type="entry name" value="TRANSCRIPTIONAL REGULATOR REDD-RELATED"/>
    <property type="match status" value="1"/>
</dbReference>
<feature type="repeat" description="TPR" evidence="5">
    <location>
        <begin position="770"/>
        <end position="803"/>
    </location>
</feature>
<evidence type="ECO:0000256" key="3">
    <source>
        <dbReference type="ARBA" id="ARBA00023125"/>
    </source>
</evidence>
<dbReference type="Gene3D" id="1.10.10.10">
    <property type="entry name" value="Winged helix-like DNA-binding domain superfamily/Winged helix DNA-binding domain"/>
    <property type="match status" value="1"/>
</dbReference>